<dbReference type="InParanoid" id="A0A2T3B8W1"/>
<dbReference type="Pfam" id="PF00400">
    <property type="entry name" value="WD40"/>
    <property type="match status" value="5"/>
</dbReference>
<dbReference type="SMART" id="SM00320">
    <property type="entry name" value="WD40"/>
    <property type="match status" value="7"/>
</dbReference>
<gene>
    <name evidence="6" type="ORF">M430DRAFT_216111</name>
</gene>
<name>A0A2T3B8W1_AMORE</name>
<dbReference type="PROSITE" id="PS50897">
    <property type="entry name" value="CTLH"/>
    <property type="match status" value="1"/>
</dbReference>
<dbReference type="InterPro" id="IPR001680">
    <property type="entry name" value="WD40_rpt"/>
</dbReference>
<evidence type="ECO:0000313" key="7">
    <source>
        <dbReference type="Proteomes" id="UP000241818"/>
    </source>
</evidence>
<dbReference type="Pfam" id="PF23627">
    <property type="entry name" value="LisH_WDR26"/>
    <property type="match status" value="1"/>
</dbReference>
<dbReference type="RefSeq" id="XP_024723372.1">
    <property type="nucleotide sequence ID" value="XM_024864537.1"/>
</dbReference>
<keyword evidence="2" id="KW-0677">Repeat</keyword>
<dbReference type="OrthoDB" id="972532at2759"/>
<keyword evidence="1 3" id="KW-0853">WD repeat</keyword>
<evidence type="ECO:0000256" key="4">
    <source>
        <dbReference type="SAM" id="MobiDB-lite"/>
    </source>
</evidence>
<dbReference type="PROSITE" id="PS00678">
    <property type="entry name" value="WD_REPEATS_1"/>
    <property type="match status" value="1"/>
</dbReference>
<protein>
    <recommendedName>
        <fullName evidence="5">CTLH domain-containing protein</fullName>
    </recommendedName>
</protein>
<dbReference type="GO" id="GO:0034657">
    <property type="term" value="C:GID complex"/>
    <property type="evidence" value="ECO:0007669"/>
    <property type="project" value="TreeGrafter"/>
</dbReference>
<dbReference type="PANTHER" id="PTHR22838">
    <property type="entry name" value="WD REPEAT PROTEIN 26-RELATED"/>
    <property type="match status" value="1"/>
</dbReference>
<dbReference type="GO" id="GO:0043161">
    <property type="term" value="P:proteasome-mediated ubiquitin-dependent protein catabolic process"/>
    <property type="evidence" value="ECO:0007669"/>
    <property type="project" value="TreeGrafter"/>
</dbReference>
<dbReference type="SMART" id="SM00668">
    <property type="entry name" value="CTLH"/>
    <property type="match status" value="1"/>
</dbReference>
<feature type="compositionally biased region" description="Low complexity" evidence="4">
    <location>
        <begin position="40"/>
        <end position="56"/>
    </location>
</feature>
<feature type="repeat" description="WD" evidence="3">
    <location>
        <begin position="288"/>
        <end position="329"/>
    </location>
</feature>
<dbReference type="Proteomes" id="UP000241818">
    <property type="component" value="Unassembled WGS sequence"/>
</dbReference>
<feature type="repeat" description="WD" evidence="3">
    <location>
        <begin position="330"/>
        <end position="371"/>
    </location>
</feature>
<accession>A0A2T3B8W1</accession>
<dbReference type="InterPro" id="IPR036322">
    <property type="entry name" value="WD40_repeat_dom_sf"/>
</dbReference>
<feature type="region of interest" description="Disordered" evidence="4">
    <location>
        <begin position="1"/>
        <end position="56"/>
    </location>
</feature>
<organism evidence="6 7">
    <name type="scientific">Amorphotheca resinae ATCC 22711</name>
    <dbReference type="NCBI Taxonomy" id="857342"/>
    <lineage>
        <taxon>Eukaryota</taxon>
        <taxon>Fungi</taxon>
        <taxon>Dikarya</taxon>
        <taxon>Ascomycota</taxon>
        <taxon>Pezizomycotina</taxon>
        <taxon>Leotiomycetes</taxon>
        <taxon>Helotiales</taxon>
        <taxon>Amorphothecaceae</taxon>
        <taxon>Amorphotheca</taxon>
    </lineage>
</organism>
<dbReference type="PANTHER" id="PTHR22838:SF0">
    <property type="entry name" value="WD REPEAT-CONTAINING PROTEIN 26"/>
    <property type="match status" value="1"/>
</dbReference>
<dbReference type="Gene3D" id="2.130.10.10">
    <property type="entry name" value="YVTN repeat-like/Quinoprotein amine dehydrogenase"/>
    <property type="match status" value="1"/>
</dbReference>
<dbReference type="STRING" id="857342.A0A2T3B8W1"/>
<feature type="domain" description="CTLH" evidence="5">
    <location>
        <begin position="102"/>
        <end position="173"/>
    </location>
</feature>
<dbReference type="GeneID" id="36572618"/>
<proteinExistence type="predicted"/>
<reference evidence="6 7" key="1">
    <citation type="journal article" date="2018" name="New Phytol.">
        <title>Comparative genomics and transcriptomics depict ericoid mycorrhizal fungi as versatile saprotrophs and plant mutualists.</title>
        <authorList>
            <person name="Martino E."/>
            <person name="Morin E."/>
            <person name="Grelet G.A."/>
            <person name="Kuo A."/>
            <person name="Kohler A."/>
            <person name="Daghino S."/>
            <person name="Barry K.W."/>
            <person name="Cichocki N."/>
            <person name="Clum A."/>
            <person name="Dockter R.B."/>
            <person name="Hainaut M."/>
            <person name="Kuo R.C."/>
            <person name="LaButti K."/>
            <person name="Lindahl B.D."/>
            <person name="Lindquist E.A."/>
            <person name="Lipzen A."/>
            <person name="Khouja H.R."/>
            <person name="Magnuson J."/>
            <person name="Murat C."/>
            <person name="Ohm R.A."/>
            <person name="Singer S.W."/>
            <person name="Spatafora J.W."/>
            <person name="Wang M."/>
            <person name="Veneault-Fourrey C."/>
            <person name="Henrissat B."/>
            <person name="Grigoriev I.V."/>
            <person name="Martin F.M."/>
            <person name="Perotto S."/>
        </authorList>
    </citation>
    <scope>NUCLEOTIDE SEQUENCE [LARGE SCALE GENOMIC DNA]</scope>
    <source>
        <strain evidence="6 7">ATCC 22711</strain>
    </source>
</reference>
<dbReference type="PROSITE" id="PS50082">
    <property type="entry name" value="WD_REPEATS_2"/>
    <property type="match status" value="2"/>
</dbReference>
<dbReference type="InterPro" id="IPR015943">
    <property type="entry name" value="WD40/YVTN_repeat-like_dom_sf"/>
</dbReference>
<dbReference type="InterPro" id="IPR019775">
    <property type="entry name" value="WD40_repeat_CS"/>
</dbReference>
<dbReference type="SUPFAM" id="SSF50978">
    <property type="entry name" value="WD40 repeat-like"/>
    <property type="match status" value="1"/>
</dbReference>
<dbReference type="CDD" id="cd00200">
    <property type="entry name" value="WD40"/>
    <property type="match status" value="1"/>
</dbReference>
<evidence type="ECO:0000256" key="2">
    <source>
        <dbReference type="ARBA" id="ARBA00022737"/>
    </source>
</evidence>
<evidence type="ECO:0000313" key="6">
    <source>
        <dbReference type="EMBL" id="PSS23326.1"/>
    </source>
</evidence>
<evidence type="ECO:0000259" key="5">
    <source>
        <dbReference type="PROSITE" id="PS50897"/>
    </source>
</evidence>
<dbReference type="InterPro" id="IPR051350">
    <property type="entry name" value="WD_repeat-ST_regulator"/>
</dbReference>
<keyword evidence="7" id="KW-1185">Reference proteome</keyword>
<evidence type="ECO:0000256" key="3">
    <source>
        <dbReference type="PROSITE-ProRule" id="PRU00221"/>
    </source>
</evidence>
<dbReference type="EMBL" id="KZ679008">
    <property type="protein sequence ID" value="PSS23326.1"/>
    <property type="molecule type" value="Genomic_DNA"/>
</dbReference>
<dbReference type="InterPro" id="IPR006595">
    <property type="entry name" value="CTLH_C"/>
</dbReference>
<dbReference type="PROSITE" id="PS50294">
    <property type="entry name" value="WD_REPEATS_REGION"/>
    <property type="match status" value="2"/>
</dbReference>
<feature type="compositionally biased region" description="Polar residues" evidence="4">
    <location>
        <begin position="1"/>
        <end position="22"/>
    </location>
</feature>
<sequence>MRLDGETSNSNGTSRPFSNGSGATPLHKAALSNSTNGTRGSSASMNGLSNSNGLFNSSTKSKPTYFGHDREEVTRILIQALTDLGYNGAAASLSQESGYDLESPAVAAFRNAVLQGEWDEAEDLLFNKPMEEGGVSIRGNGLVLQEGVDSNVMRFWLRQQKFLELLEQRDTGRALMVLRLELTPLYQDIGKLHFLSSLLMCQSVDDLKRKAEWDGAGGDSRYHLLSELSKCISPSVMLPEHRLAVLLQQAKQSQISKCLYHNTATSPSLYQDHTCDRDNFPVTPFVELKKHSGEVWQVVFSHDGSRLASCGHDGTVVIYEVGSFEVLHTLSDHDKGVGSLSWSPDDSMIVTCSRDNHARLWDANTGELKRTLARFGEPVSSCVWAPDGQTFVTGCLDKDRNLCQWGLNGELIYDWGQPHRIQDLAMSPDGHRLVAMNHEQLLHIYNFVTRELEYEIDLKSKLASVAISQDSKYLLINKTDGEARMFDLDSREFVRVFNTGDLSNEFIIRCTFGGANESFVVTGSKDGYIYIWHRENGVLVEKLDGHARGFCNSVSWNPKNPCMFASAGDDKVVRIWSNEDPRLKSS</sequence>
<dbReference type="AlphaFoldDB" id="A0A2T3B8W1"/>
<evidence type="ECO:0000256" key="1">
    <source>
        <dbReference type="ARBA" id="ARBA00022574"/>
    </source>
</evidence>